<dbReference type="PANTHER" id="PTHR35605:SF1">
    <property type="entry name" value="ECP2 EFFECTOR PROTEIN DOMAIN-CONTAINING PROTEIN-RELATED"/>
    <property type="match status" value="1"/>
</dbReference>
<dbReference type="PANTHER" id="PTHR35605">
    <property type="entry name" value="ECP2 EFFECTOR PROTEIN DOMAIN-CONTAINING PROTEIN-RELATED"/>
    <property type="match status" value="1"/>
</dbReference>
<gene>
    <name evidence="2" type="ORF">ASPCAL13577</name>
</gene>
<dbReference type="Proteomes" id="UP000054771">
    <property type="component" value="Unassembled WGS sequence"/>
</dbReference>
<dbReference type="AlphaFoldDB" id="A0A0U5CHY6"/>
<keyword evidence="3" id="KW-1185">Reference proteome</keyword>
<dbReference type="EMBL" id="CDMC01000018">
    <property type="protein sequence ID" value="CEL10458.1"/>
    <property type="molecule type" value="Genomic_DNA"/>
</dbReference>
<proteinExistence type="predicted"/>
<sequence>MQISQLWIVLTAFALVACALPTTNEIPTTKAGAIRVGTVTKLPGKPIETRLIHDELESRAVKHNVDCTNGSWTKTSLIRDGVEELRLKAASNMRPYLGSKKCATVACERGAAIMWCNDNDYERLLPSWHNVADGAQVILNECSMHSGDVRGTLDHNDHWRVLVGLGKC</sequence>
<evidence type="ECO:0000313" key="2">
    <source>
        <dbReference type="EMBL" id="CEL10458.1"/>
    </source>
</evidence>
<reference evidence="3" key="1">
    <citation type="journal article" date="2016" name="Genome Announc.">
        <title>Draft genome sequences of fungus Aspergillus calidoustus.</title>
        <authorList>
            <person name="Horn F."/>
            <person name="Linde J."/>
            <person name="Mattern D.J."/>
            <person name="Walther G."/>
            <person name="Guthke R."/>
            <person name="Scherlach K."/>
            <person name="Martin K."/>
            <person name="Brakhage A.A."/>
            <person name="Petzke L."/>
            <person name="Valiante V."/>
        </authorList>
    </citation>
    <scope>NUCLEOTIDE SEQUENCE [LARGE SCALE GENOMIC DNA]</scope>
    <source>
        <strain evidence="3">SF006504</strain>
    </source>
</reference>
<feature type="signal peptide" evidence="1">
    <location>
        <begin position="1"/>
        <end position="19"/>
    </location>
</feature>
<organism evidence="2 3">
    <name type="scientific">Aspergillus calidoustus</name>
    <dbReference type="NCBI Taxonomy" id="454130"/>
    <lineage>
        <taxon>Eukaryota</taxon>
        <taxon>Fungi</taxon>
        <taxon>Dikarya</taxon>
        <taxon>Ascomycota</taxon>
        <taxon>Pezizomycotina</taxon>
        <taxon>Eurotiomycetes</taxon>
        <taxon>Eurotiomycetidae</taxon>
        <taxon>Eurotiales</taxon>
        <taxon>Aspergillaceae</taxon>
        <taxon>Aspergillus</taxon>
        <taxon>Aspergillus subgen. Nidulantes</taxon>
    </lineage>
</organism>
<keyword evidence="1" id="KW-0732">Signal</keyword>
<evidence type="ECO:0000256" key="1">
    <source>
        <dbReference type="SAM" id="SignalP"/>
    </source>
</evidence>
<name>A0A0U5CHY6_ASPCI</name>
<evidence type="ECO:0008006" key="4">
    <source>
        <dbReference type="Google" id="ProtNLM"/>
    </source>
</evidence>
<feature type="chain" id="PRO_5006855700" description="Ecp2 effector protein domain-containing protein" evidence="1">
    <location>
        <begin position="20"/>
        <end position="168"/>
    </location>
</feature>
<protein>
    <recommendedName>
        <fullName evidence="4">Ecp2 effector protein domain-containing protein</fullName>
    </recommendedName>
</protein>
<dbReference type="OrthoDB" id="3552888at2759"/>
<accession>A0A0U5CHY6</accession>
<evidence type="ECO:0000313" key="3">
    <source>
        <dbReference type="Proteomes" id="UP000054771"/>
    </source>
</evidence>